<dbReference type="InterPro" id="IPR016193">
    <property type="entry name" value="Cytidine_deaminase-like"/>
</dbReference>
<evidence type="ECO:0000313" key="2">
    <source>
        <dbReference type="Proteomes" id="UP000886722"/>
    </source>
</evidence>
<dbReference type="SUPFAM" id="SSF53927">
    <property type="entry name" value="Cytidine deaminase-like"/>
    <property type="match status" value="1"/>
</dbReference>
<sequence length="141" mass="15672">MEHLIKQLREGGYSCVIRQGGVIRTFTERGVNDLYRLLSEEPEFLRNAEVADKVIGKAAAAIMAIGGVKKVHTGVISESAYDLLVRSGIEISFDKKVAYIINRTQTDRCPLEKLCADASTPQECIPLIDAFIKKQKKLLHV</sequence>
<dbReference type="AlphaFoldDB" id="A0A9D1GF34"/>
<organism evidence="1 2">
    <name type="scientific">Candidatus Caccoplasma intestinavium</name>
    <dbReference type="NCBI Taxonomy" id="2840716"/>
    <lineage>
        <taxon>Bacteria</taxon>
        <taxon>Pseudomonadati</taxon>
        <taxon>Bacteroidota</taxon>
        <taxon>Bacteroidia</taxon>
        <taxon>Bacteroidales</taxon>
        <taxon>Bacteroidaceae</taxon>
        <taxon>Bacteroidaceae incertae sedis</taxon>
        <taxon>Candidatus Caccoplasma</taxon>
    </lineage>
</organism>
<reference evidence="1" key="1">
    <citation type="submission" date="2020-10" db="EMBL/GenBank/DDBJ databases">
        <authorList>
            <person name="Gilroy R."/>
        </authorList>
    </citation>
    <scope>NUCLEOTIDE SEQUENCE</scope>
    <source>
        <strain evidence="1">21143</strain>
    </source>
</reference>
<dbReference type="GO" id="GO:0003824">
    <property type="term" value="F:catalytic activity"/>
    <property type="evidence" value="ECO:0007669"/>
    <property type="project" value="InterPro"/>
</dbReference>
<dbReference type="Pfam" id="PF08973">
    <property type="entry name" value="TM1506"/>
    <property type="match status" value="1"/>
</dbReference>
<evidence type="ECO:0000313" key="1">
    <source>
        <dbReference type="EMBL" id="HIT39601.1"/>
    </source>
</evidence>
<dbReference type="Gene3D" id="3.40.140.30">
    <property type="entry name" value="Hypothetical protein TM1506"/>
    <property type="match status" value="1"/>
</dbReference>
<name>A0A9D1GF34_9BACT</name>
<dbReference type="InterPro" id="IPR037081">
    <property type="entry name" value="Hyp_TM1506"/>
</dbReference>
<dbReference type="Proteomes" id="UP000886722">
    <property type="component" value="Unassembled WGS sequence"/>
</dbReference>
<accession>A0A9D1GF34</accession>
<dbReference type="InterPro" id="IPR015067">
    <property type="entry name" value="DUF1893_TM1506-like"/>
</dbReference>
<comment type="caution">
    <text evidence="1">The sequence shown here is derived from an EMBL/GenBank/DDBJ whole genome shotgun (WGS) entry which is preliminary data.</text>
</comment>
<gene>
    <name evidence="1" type="ORF">IAD06_06145</name>
</gene>
<protein>
    <submittedName>
        <fullName evidence="1">DUF1893 domain-containing protein</fullName>
    </submittedName>
</protein>
<reference evidence="1" key="2">
    <citation type="journal article" date="2021" name="PeerJ">
        <title>Extensive microbial diversity within the chicken gut microbiome revealed by metagenomics and culture.</title>
        <authorList>
            <person name="Gilroy R."/>
            <person name="Ravi A."/>
            <person name="Getino M."/>
            <person name="Pursley I."/>
            <person name="Horton D.L."/>
            <person name="Alikhan N.F."/>
            <person name="Baker D."/>
            <person name="Gharbi K."/>
            <person name="Hall N."/>
            <person name="Watson M."/>
            <person name="Adriaenssens E.M."/>
            <person name="Foster-Nyarko E."/>
            <person name="Jarju S."/>
            <person name="Secka A."/>
            <person name="Antonio M."/>
            <person name="Oren A."/>
            <person name="Chaudhuri R.R."/>
            <person name="La Ragione R."/>
            <person name="Hildebrand F."/>
            <person name="Pallen M.J."/>
        </authorList>
    </citation>
    <scope>NUCLEOTIDE SEQUENCE</scope>
    <source>
        <strain evidence="1">21143</strain>
    </source>
</reference>
<proteinExistence type="predicted"/>
<dbReference type="EMBL" id="DVKT01000046">
    <property type="protein sequence ID" value="HIT39601.1"/>
    <property type="molecule type" value="Genomic_DNA"/>
</dbReference>